<sequence>GAMAQQKLDVKWIDKGINWIVYSAKDRENFTMDRWAKFYVNGEIAFCIEPNKEAAIGAVHTGANLDTLFKDQALRNKLTMISHFGYIANKDQSDEQYIATQMLIWELLGAKYHTIYNGLNYEARKADILKSVKEAEQRASFHKQKKPIKVGEKGVFVDTNNTLSNVKGIRTPSGVNAKIEGNKLIVTADKNAPDNATIHLDRITIVGTPLVYTSGNAQKVGVLKPFDPLDSWLTLQVIKNGNVKIIKEDTETG</sequence>
<dbReference type="SMR" id="A0A3F2YM24"/>
<dbReference type="PDBsum" id="6FX6"/>
<evidence type="ECO:0007829" key="3">
    <source>
        <dbReference type="PDB" id="6FX6"/>
    </source>
</evidence>
<keyword evidence="2 3" id="KW-0002">3D-structure</keyword>
<keyword evidence="3" id="KW-0479">Metal-binding</keyword>
<evidence type="ECO:0000313" key="2">
    <source>
        <dbReference type="PDB" id="6FX6"/>
    </source>
</evidence>
<feature type="binding site" evidence="3">
    <location>
        <position position="14"/>
    </location>
    <ligand>
        <name>Zn(2+)</name>
        <dbReference type="ChEBI" id="CHEBI:29105"/>
        <label>1</label>
    </ligand>
</feature>
<name>A0A3F2YM24_STAAU</name>
<dbReference type="PDB" id="6FX6">
    <property type="method" value="X-ray"/>
    <property type="resolution" value="2.25 A"/>
    <property type="chains" value="A=1-253"/>
</dbReference>
<keyword evidence="3" id="KW-0862">Zinc</keyword>
<evidence type="ECO:0000259" key="1">
    <source>
        <dbReference type="Pfam" id="PF08341"/>
    </source>
</evidence>
<dbReference type="Pfam" id="PF08341">
    <property type="entry name" value="TED"/>
    <property type="match status" value="1"/>
</dbReference>
<proteinExistence type="evidence at protein level"/>
<dbReference type="GO" id="GO:0046872">
    <property type="term" value="F:metal ion binding"/>
    <property type="evidence" value="ECO:0007669"/>
    <property type="project" value="UniProtKB-KW"/>
</dbReference>
<accession>A0A3F2YM24</accession>
<feature type="binding site" evidence="3">
    <location>
        <position position="33"/>
    </location>
    <ligand>
        <name>Zn(2+)</name>
        <dbReference type="ChEBI" id="CHEBI:29105"/>
        <label>2</label>
    </ligand>
</feature>
<feature type="domain" description="Thioester" evidence="1">
    <location>
        <begin position="44"/>
        <end position="120"/>
    </location>
</feature>
<reference evidence="2 3" key="1">
    <citation type="journal article" date="2018" name="Protein Sci.">
        <title>A new structural class of bacterial thioester domains reveals a slipknot topology.</title>
        <authorList>
            <person name="Miller O.K."/>
            <person name="Banfield M.J."/>
            <person name="Schwarz-Linek U."/>
        </authorList>
    </citation>
    <scope>X-RAY CRYSTALLOGRAPHY (2.25 ANGSTROMS) IN COMPLEX WITH ZN(2+)</scope>
</reference>
<dbReference type="AlphaFoldDB" id="A0A3F2YM24"/>
<protein>
    <submittedName>
        <fullName evidence="2">SaTIE-TED</fullName>
    </submittedName>
</protein>
<dbReference type="InterPro" id="IPR013552">
    <property type="entry name" value="Thioester_dom"/>
</dbReference>
<organism evidence="2">
    <name type="scientific">Staphylococcus aureus</name>
    <dbReference type="NCBI Taxonomy" id="1280"/>
    <lineage>
        <taxon>Bacteria</taxon>
        <taxon>Bacillati</taxon>
        <taxon>Bacillota</taxon>
        <taxon>Bacilli</taxon>
        <taxon>Bacillales</taxon>
        <taxon>Staphylococcaceae</taxon>
        <taxon>Staphylococcus</taxon>
    </lineage>
</organism>